<dbReference type="GO" id="GO:0003677">
    <property type="term" value="F:DNA binding"/>
    <property type="evidence" value="ECO:0007669"/>
    <property type="project" value="UniProtKB-KW"/>
</dbReference>
<dbReference type="PANTHER" id="PTHR46797:SF1">
    <property type="entry name" value="METHYLPHOSPHONATE SYNTHASE"/>
    <property type="match status" value="1"/>
</dbReference>
<keyword evidence="4" id="KW-1185">Reference proteome</keyword>
<dbReference type="GO" id="GO:0005829">
    <property type="term" value="C:cytosol"/>
    <property type="evidence" value="ECO:0007669"/>
    <property type="project" value="TreeGrafter"/>
</dbReference>
<keyword evidence="1" id="KW-0238">DNA-binding</keyword>
<dbReference type="InterPro" id="IPR010982">
    <property type="entry name" value="Lambda_DNA-bd_dom_sf"/>
</dbReference>
<dbReference type="CDD" id="cd00093">
    <property type="entry name" value="HTH_XRE"/>
    <property type="match status" value="1"/>
</dbReference>
<dbReference type="GO" id="GO:0003700">
    <property type="term" value="F:DNA-binding transcription factor activity"/>
    <property type="evidence" value="ECO:0007669"/>
    <property type="project" value="TreeGrafter"/>
</dbReference>
<evidence type="ECO:0000313" key="4">
    <source>
        <dbReference type="Proteomes" id="UP000198217"/>
    </source>
</evidence>
<proteinExistence type="predicted"/>
<protein>
    <submittedName>
        <fullName evidence="3">Helix-turn-helix</fullName>
    </submittedName>
</protein>
<name>A0A1C5GP03_9ACTN</name>
<dbReference type="SMART" id="SM00530">
    <property type="entry name" value="HTH_XRE"/>
    <property type="match status" value="1"/>
</dbReference>
<dbReference type="SUPFAM" id="SSF47413">
    <property type="entry name" value="lambda repressor-like DNA-binding domains"/>
    <property type="match status" value="1"/>
</dbReference>
<dbReference type="Pfam" id="PF01381">
    <property type="entry name" value="HTH_3"/>
    <property type="match status" value="1"/>
</dbReference>
<sequence length="253" mass="28117">MTLRYQALPRMAHHAGMSSRLVTLLGTTVRQQRELRELSQRELAELVGVSQAAVARIERGDRSPSVPLLERLLAAMDLQLAVMVEPLDAQLDARMAELAARPLAERVSDLGLDRILDRLGDLPHVLAGATAAALQGAPVPVDAVEIAVRWRDSARFTAWLRTAYGQRWHDRWGEFGGVPVEPEEPGAHRWLTRYGELRAVMCDELPETVEVRHGERGYRVVPLIAVELADPGAAGLLRRYRSRAHPAATDRTR</sequence>
<reference evidence="3 4" key="1">
    <citation type="submission" date="2016-06" db="EMBL/GenBank/DDBJ databases">
        <authorList>
            <person name="Kjaerup R.B."/>
            <person name="Dalgaard T.S."/>
            <person name="Juul-Madsen H.R."/>
        </authorList>
    </citation>
    <scope>NUCLEOTIDE SEQUENCE [LARGE SCALE GENOMIC DNA]</scope>
    <source>
        <strain evidence="3 4">DSM 43904</strain>
    </source>
</reference>
<evidence type="ECO:0000259" key="2">
    <source>
        <dbReference type="PROSITE" id="PS50943"/>
    </source>
</evidence>
<dbReference type="PROSITE" id="PS50943">
    <property type="entry name" value="HTH_CROC1"/>
    <property type="match status" value="1"/>
</dbReference>
<dbReference type="PANTHER" id="PTHR46797">
    <property type="entry name" value="HTH-TYPE TRANSCRIPTIONAL REGULATOR"/>
    <property type="match status" value="1"/>
</dbReference>
<feature type="domain" description="HTH cro/C1-type" evidence="2">
    <location>
        <begin position="29"/>
        <end position="83"/>
    </location>
</feature>
<dbReference type="Gene3D" id="1.10.260.40">
    <property type="entry name" value="lambda repressor-like DNA-binding domains"/>
    <property type="match status" value="1"/>
</dbReference>
<evidence type="ECO:0000256" key="1">
    <source>
        <dbReference type="ARBA" id="ARBA00023125"/>
    </source>
</evidence>
<dbReference type="AlphaFoldDB" id="A0A1C5GP03"/>
<gene>
    <name evidence="3" type="ORF">GA0070609_0076</name>
</gene>
<dbReference type="InterPro" id="IPR001387">
    <property type="entry name" value="Cro/C1-type_HTH"/>
</dbReference>
<accession>A0A1C5GP03</accession>
<dbReference type="InterPro" id="IPR050807">
    <property type="entry name" value="TransReg_Diox_bact_type"/>
</dbReference>
<dbReference type="EMBL" id="LT607750">
    <property type="protein sequence ID" value="SCG35297.1"/>
    <property type="molecule type" value="Genomic_DNA"/>
</dbReference>
<dbReference type="Proteomes" id="UP000198217">
    <property type="component" value="Chromosome I"/>
</dbReference>
<organism evidence="3 4">
    <name type="scientific">Micromonospora echinaurantiaca</name>
    <dbReference type="NCBI Taxonomy" id="47857"/>
    <lineage>
        <taxon>Bacteria</taxon>
        <taxon>Bacillati</taxon>
        <taxon>Actinomycetota</taxon>
        <taxon>Actinomycetes</taxon>
        <taxon>Micromonosporales</taxon>
        <taxon>Micromonosporaceae</taxon>
        <taxon>Micromonospora</taxon>
    </lineage>
</organism>
<evidence type="ECO:0000313" key="3">
    <source>
        <dbReference type="EMBL" id="SCG35297.1"/>
    </source>
</evidence>